<dbReference type="SUPFAM" id="SSF50341">
    <property type="entry name" value="CheW-like"/>
    <property type="match status" value="1"/>
</dbReference>
<dbReference type="AlphaFoldDB" id="D3PC55"/>
<gene>
    <name evidence="2" type="ordered locus">DEFDS_0698</name>
</gene>
<name>D3PC55_DEFDS</name>
<sequence length="135" mass="15744">MFLFYIKNISFAIGLKSIVFTKNLVKISKYPGLRPPLLTFYFYDEKVIPIYNLGYFFNENSLEFKDLIFIGNEEKTIALVADDMDVADNYEYVKCDDVSNLSFIEKNKLLVFNGRKHLIIDENKLLNAKELHIKG</sequence>
<dbReference type="GO" id="GO:0006935">
    <property type="term" value="P:chemotaxis"/>
    <property type="evidence" value="ECO:0007669"/>
    <property type="project" value="InterPro"/>
</dbReference>
<keyword evidence="3" id="KW-1185">Reference proteome</keyword>
<proteinExistence type="predicted"/>
<accession>D3PC55</accession>
<evidence type="ECO:0000259" key="1">
    <source>
        <dbReference type="PROSITE" id="PS50851"/>
    </source>
</evidence>
<evidence type="ECO:0000313" key="3">
    <source>
        <dbReference type="Proteomes" id="UP000001520"/>
    </source>
</evidence>
<dbReference type="PROSITE" id="PS50851">
    <property type="entry name" value="CHEW"/>
    <property type="match status" value="1"/>
</dbReference>
<reference evidence="2 3" key="1">
    <citation type="journal article" date="2010" name="DNA Res.">
        <title>Bacterial lifestyle in a deep-sea hydrothermal vent chimney revealed by the genome sequence of the thermophilic bacterium Deferribacter desulfuricans SSM1.</title>
        <authorList>
            <person name="Takaki Y."/>
            <person name="Shimamura S."/>
            <person name="Nakagawa S."/>
            <person name="Fukuhara Y."/>
            <person name="Horikawa H."/>
            <person name="Ankai A."/>
            <person name="Harada T."/>
            <person name="Hosoyama A."/>
            <person name="Oguchi A."/>
            <person name="Fukui S."/>
            <person name="Fujita N."/>
            <person name="Takami H."/>
            <person name="Takai K."/>
        </authorList>
    </citation>
    <scope>NUCLEOTIDE SEQUENCE [LARGE SCALE GENOMIC DNA]</scope>
    <source>
        <strain evidence="3">DSM 14783 / JCM 11476 / NBRC 101012 / SSM1</strain>
    </source>
</reference>
<dbReference type="STRING" id="639282.DEFDS_0698"/>
<dbReference type="EMBL" id="AP011529">
    <property type="protein sequence ID" value="BAI80178.1"/>
    <property type="molecule type" value="Genomic_DNA"/>
</dbReference>
<dbReference type="InterPro" id="IPR002545">
    <property type="entry name" value="CheW-lke_dom"/>
</dbReference>
<dbReference type="InterPro" id="IPR036061">
    <property type="entry name" value="CheW-like_dom_sf"/>
</dbReference>
<feature type="domain" description="CheW-like" evidence="1">
    <location>
        <begin position="1"/>
        <end position="131"/>
    </location>
</feature>
<protein>
    <recommendedName>
        <fullName evidence="1">CheW-like domain-containing protein</fullName>
    </recommendedName>
</protein>
<organism evidence="2 3">
    <name type="scientific">Deferribacter desulfuricans (strain DSM 14783 / JCM 11476 / NBRC 101012 / SSM1)</name>
    <dbReference type="NCBI Taxonomy" id="639282"/>
    <lineage>
        <taxon>Bacteria</taxon>
        <taxon>Pseudomonadati</taxon>
        <taxon>Deferribacterota</taxon>
        <taxon>Deferribacteres</taxon>
        <taxon>Deferribacterales</taxon>
        <taxon>Deferribacteraceae</taxon>
        <taxon>Deferribacter</taxon>
    </lineage>
</organism>
<dbReference type="HOGENOM" id="CLU_1882308_0_0_0"/>
<dbReference type="KEGG" id="ddf:DEFDS_0698"/>
<evidence type="ECO:0000313" key="2">
    <source>
        <dbReference type="EMBL" id="BAI80178.1"/>
    </source>
</evidence>
<dbReference type="GO" id="GO:0007165">
    <property type="term" value="P:signal transduction"/>
    <property type="evidence" value="ECO:0007669"/>
    <property type="project" value="InterPro"/>
</dbReference>
<dbReference type="Proteomes" id="UP000001520">
    <property type="component" value="Chromosome"/>
</dbReference>